<comment type="miscellaneous">
    <text evidence="14">Bacitracin is thought to be involved in the inhibition of peptidoglycan synthesis by sequestering undecaprenyl diphosphate, thereby reducing the pool of lipid carrier available.</text>
</comment>
<name>A0A956NHX3_UNCEI</name>
<evidence type="ECO:0000256" key="3">
    <source>
        <dbReference type="ARBA" id="ARBA00012374"/>
    </source>
</evidence>
<evidence type="ECO:0000256" key="13">
    <source>
        <dbReference type="ARBA" id="ARBA00047594"/>
    </source>
</evidence>
<keyword evidence="14" id="KW-0133">Cell shape</keyword>
<keyword evidence="14" id="KW-0961">Cell wall biogenesis/degradation</keyword>
<evidence type="ECO:0000256" key="11">
    <source>
        <dbReference type="ARBA" id="ARBA00032707"/>
    </source>
</evidence>
<reference evidence="15" key="1">
    <citation type="submission" date="2020-04" db="EMBL/GenBank/DDBJ databases">
        <authorList>
            <person name="Zhang T."/>
        </authorList>
    </citation>
    <scope>NUCLEOTIDE SEQUENCE</scope>
    <source>
        <strain evidence="15">HKST-UBA02</strain>
    </source>
</reference>
<keyword evidence="9 14" id="KW-0472">Membrane</keyword>
<dbReference type="PANTHER" id="PTHR30622:SF2">
    <property type="entry name" value="UNDECAPRENYL-DIPHOSPHATASE"/>
    <property type="match status" value="1"/>
</dbReference>
<evidence type="ECO:0000313" key="16">
    <source>
        <dbReference type="Proteomes" id="UP000739538"/>
    </source>
</evidence>
<feature type="transmembrane region" description="Helical" evidence="14">
    <location>
        <begin position="41"/>
        <end position="60"/>
    </location>
</feature>
<keyword evidence="8 14" id="KW-1133">Transmembrane helix</keyword>
<evidence type="ECO:0000256" key="4">
    <source>
        <dbReference type="ARBA" id="ARBA00021581"/>
    </source>
</evidence>
<dbReference type="Proteomes" id="UP000739538">
    <property type="component" value="Unassembled WGS sequence"/>
</dbReference>
<dbReference type="AlphaFoldDB" id="A0A956NHX3"/>
<keyword evidence="6 14" id="KW-0812">Transmembrane</keyword>
<gene>
    <name evidence="14" type="primary">uppP</name>
    <name evidence="15" type="ORF">KDA27_28290</name>
</gene>
<feature type="transmembrane region" description="Helical" evidence="14">
    <location>
        <begin position="145"/>
        <end position="165"/>
    </location>
</feature>
<reference evidence="15" key="2">
    <citation type="journal article" date="2021" name="Microbiome">
        <title>Successional dynamics and alternative stable states in a saline activated sludge microbial community over 9 years.</title>
        <authorList>
            <person name="Wang Y."/>
            <person name="Ye J."/>
            <person name="Ju F."/>
            <person name="Liu L."/>
            <person name="Boyd J.A."/>
            <person name="Deng Y."/>
            <person name="Parks D.H."/>
            <person name="Jiang X."/>
            <person name="Yin X."/>
            <person name="Woodcroft B.J."/>
            <person name="Tyson G.W."/>
            <person name="Hugenholtz P."/>
            <person name="Polz M.F."/>
            <person name="Zhang T."/>
        </authorList>
    </citation>
    <scope>NUCLEOTIDE SEQUENCE</scope>
    <source>
        <strain evidence="15">HKST-UBA02</strain>
    </source>
</reference>
<accession>A0A956NHX3</accession>
<feature type="transmembrane region" description="Helical" evidence="14">
    <location>
        <begin position="118"/>
        <end position="138"/>
    </location>
</feature>
<dbReference type="GO" id="GO:0008360">
    <property type="term" value="P:regulation of cell shape"/>
    <property type="evidence" value="ECO:0007669"/>
    <property type="project" value="UniProtKB-KW"/>
</dbReference>
<comment type="subcellular location">
    <subcellularLocation>
        <location evidence="1 14">Cell membrane</location>
        <topology evidence="1 14">Multi-pass membrane protein</topology>
    </subcellularLocation>
</comment>
<dbReference type="EC" id="3.6.1.27" evidence="3 14"/>
<evidence type="ECO:0000256" key="2">
    <source>
        <dbReference type="ARBA" id="ARBA00010621"/>
    </source>
</evidence>
<dbReference type="GO" id="GO:0071555">
    <property type="term" value="P:cell wall organization"/>
    <property type="evidence" value="ECO:0007669"/>
    <property type="project" value="UniProtKB-KW"/>
</dbReference>
<comment type="catalytic activity">
    <reaction evidence="13 14">
        <text>di-trans,octa-cis-undecaprenyl diphosphate + H2O = di-trans,octa-cis-undecaprenyl phosphate + phosphate + H(+)</text>
        <dbReference type="Rhea" id="RHEA:28094"/>
        <dbReference type="ChEBI" id="CHEBI:15377"/>
        <dbReference type="ChEBI" id="CHEBI:15378"/>
        <dbReference type="ChEBI" id="CHEBI:43474"/>
        <dbReference type="ChEBI" id="CHEBI:58405"/>
        <dbReference type="ChEBI" id="CHEBI:60392"/>
        <dbReference type="EC" id="3.6.1.27"/>
    </reaction>
</comment>
<dbReference type="InterPro" id="IPR003824">
    <property type="entry name" value="UppP"/>
</dbReference>
<evidence type="ECO:0000256" key="5">
    <source>
        <dbReference type="ARBA" id="ARBA00022475"/>
    </source>
</evidence>
<protein>
    <recommendedName>
        <fullName evidence="4 14">Undecaprenyl-diphosphatase</fullName>
        <ecNumber evidence="3 14">3.6.1.27</ecNumber>
    </recommendedName>
    <alternativeName>
        <fullName evidence="12 14">Bacitracin resistance protein</fullName>
    </alternativeName>
    <alternativeName>
        <fullName evidence="11 14">Undecaprenyl pyrophosphate phosphatase</fullName>
    </alternativeName>
</protein>
<proteinExistence type="inferred from homology"/>
<sequence length="265" mass="28248">MNPILATVILALIQGWTEFLPISSSGHLVLAQHLLGVESAGVALEIILHLGTVFAVILYYRNDFLSILTGGWDYLRGGRGPEAVSAGRLLLFLILGTIPGALGGALFKDTIESAFGDVRFVCYALLFTGALLLSTLFVPRRRERLSAVRAFFVGVFQLLALLPGVSRSGSTISGGLFLGLDPEEAARFSFLLSVPIILGAVVFQLPDVGAELRAGHLPQYLVGLVVAFASGYLAIGAMLKIVRKGRFGLFGIYCLLVGILGLFIL</sequence>
<evidence type="ECO:0000256" key="9">
    <source>
        <dbReference type="ARBA" id="ARBA00023136"/>
    </source>
</evidence>
<comment type="similarity">
    <text evidence="2 14">Belongs to the UppP family.</text>
</comment>
<evidence type="ECO:0000256" key="14">
    <source>
        <dbReference type="HAMAP-Rule" id="MF_01006"/>
    </source>
</evidence>
<keyword evidence="14" id="KW-0573">Peptidoglycan synthesis</keyword>
<evidence type="ECO:0000256" key="10">
    <source>
        <dbReference type="ARBA" id="ARBA00023251"/>
    </source>
</evidence>
<evidence type="ECO:0000256" key="6">
    <source>
        <dbReference type="ARBA" id="ARBA00022692"/>
    </source>
</evidence>
<evidence type="ECO:0000256" key="7">
    <source>
        <dbReference type="ARBA" id="ARBA00022801"/>
    </source>
</evidence>
<evidence type="ECO:0000256" key="1">
    <source>
        <dbReference type="ARBA" id="ARBA00004651"/>
    </source>
</evidence>
<dbReference type="PANTHER" id="PTHR30622">
    <property type="entry name" value="UNDECAPRENYL-DIPHOSPHATASE"/>
    <property type="match status" value="1"/>
</dbReference>
<feature type="transmembrane region" description="Helical" evidence="14">
    <location>
        <begin position="217"/>
        <end position="235"/>
    </location>
</feature>
<evidence type="ECO:0000256" key="12">
    <source>
        <dbReference type="ARBA" id="ARBA00032932"/>
    </source>
</evidence>
<feature type="transmembrane region" description="Helical" evidence="14">
    <location>
        <begin position="247"/>
        <end position="264"/>
    </location>
</feature>
<dbReference type="HAMAP" id="MF_01006">
    <property type="entry name" value="Undec_diphosphatase"/>
    <property type="match status" value="1"/>
</dbReference>
<comment type="function">
    <text evidence="14">Catalyzes the dephosphorylation of undecaprenyl diphosphate (UPP). Confers resistance to bacitracin.</text>
</comment>
<keyword evidence="7 14" id="KW-0378">Hydrolase</keyword>
<dbReference type="GO" id="GO:0009252">
    <property type="term" value="P:peptidoglycan biosynthetic process"/>
    <property type="evidence" value="ECO:0007669"/>
    <property type="project" value="UniProtKB-KW"/>
</dbReference>
<keyword evidence="10 14" id="KW-0046">Antibiotic resistance</keyword>
<dbReference type="GO" id="GO:0046677">
    <property type="term" value="P:response to antibiotic"/>
    <property type="evidence" value="ECO:0007669"/>
    <property type="project" value="UniProtKB-UniRule"/>
</dbReference>
<dbReference type="GO" id="GO:0050380">
    <property type="term" value="F:undecaprenyl-diphosphatase activity"/>
    <property type="evidence" value="ECO:0007669"/>
    <property type="project" value="UniProtKB-UniRule"/>
</dbReference>
<keyword evidence="5 14" id="KW-1003">Cell membrane</keyword>
<dbReference type="GO" id="GO:0005886">
    <property type="term" value="C:plasma membrane"/>
    <property type="evidence" value="ECO:0007669"/>
    <property type="project" value="UniProtKB-SubCell"/>
</dbReference>
<comment type="caution">
    <text evidence="15">The sequence shown here is derived from an EMBL/GenBank/DDBJ whole genome shotgun (WGS) entry which is preliminary data.</text>
</comment>
<dbReference type="EMBL" id="JAGQHS010000461">
    <property type="protein sequence ID" value="MCA9759730.1"/>
    <property type="molecule type" value="Genomic_DNA"/>
</dbReference>
<evidence type="ECO:0000313" key="15">
    <source>
        <dbReference type="EMBL" id="MCA9759730.1"/>
    </source>
</evidence>
<feature type="transmembrane region" description="Helical" evidence="14">
    <location>
        <begin position="89"/>
        <end position="106"/>
    </location>
</feature>
<organism evidence="15 16">
    <name type="scientific">Eiseniibacteriota bacterium</name>
    <dbReference type="NCBI Taxonomy" id="2212470"/>
    <lineage>
        <taxon>Bacteria</taxon>
        <taxon>Candidatus Eiseniibacteriota</taxon>
    </lineage>
</organism>
<evidence type="ECO:0000256" key="8">
    <source>
        <dbReference type="ARBA" id="ARBA00022989"/>
    </source>
</evidence>
<dbReference type="Pfam" id="PF02673">
    <property type="entry name" value="BacA"/>
    <property type="match status" value="1"/>
</dbReference>